<dbReference type="Proteomes" id="UP000242818">
    <property type="component" value="Unassembled WGS sequence"/>
</dbReference>
<evidence type="ECO:0000313" key="4">
    <source>
        <dbReference type="EMBL" id="SCC31318.1"/>
    </source>
</evidence>
<dbReference type="PROSITE" id="PS50977">
    <property type="entry name" value="HTH_TETR_2"/>
    <property type="match status" value="1"/>
</dbReference>
<dbReference type="EMBL" id="FMAR01000005">
    <property type="protein sequence ID" value="SCC31318.1"/>
    <property type="molecule type" value="Genomic_DNA"/>
</dbReference>
<dbReference type="OrthoDB" id="836882at2"/>
<protein>
    <submittedName>
        <fullName evidence="4">Transcriptional regulator, TetR family</fullName>
    </submittedName>
</protein>
<sequence length="211" mass="24588">MSRKITNGPLRNKARTELKLIDALGEILSLKGFTGLNVKTVAEKAQLDRRLIYEYFGGLEGLIKAYLDRKDYWKTPAAQVEQMIAQSKMDNGKEVLHQILERQYTSLLENDEMRKIIHWGLSEDMQPLKELNKERELFGEAFFTQITDHRFKKKNIRAITAILISGIYYLTLYPEMNGPHFCGIDITSKRGQKQIRQSLHKIIEWAYQEPL</sequence>
<proteinExistence type="predicted"/>
<evidence type="ECO:0000313" key="5">
    <source>
        <dbReference type="Proteomes" id="UP000242818"/>
    </source>
</evidence>
<reference evidence="4 5" key="1">
    <citation type="submission" date="2016-08" db="EMBL/GenBank/DDBJ databases">
        <authorList>
            <person name="Seilhamer J.J."/>
        </authorList>
    </citation>
    <scope>NUCLEOTIDE SEQUENCE [LARGE SCALE GENOMIC DNA]</scope>
    <source>
        <strain evidence="4 5">A37T2</strain>
    </source>
</reference>
<dbReference type="Pfam" id="PF00440">
    <property type="entry name" value="TetR_N"/>
    <property type="match status" value="1"/>
</dbReference>
<name>A0A1C4DJ68_9BACT</name>
<keyword evidence="1 2" id="KW-0238">DNA-binding</keyword>
<dbReference type="SUPFAM" id="SSF46689">
    <property type="entry name" value="Homeodomain-like"/>
    <property type="match status" value="1"/>
</dbReference>
<dbReference type="InterPro" id="IPR009057">
    <property type="entry name" value="Homeodomain-like_sf"/>
</dbReference>
<evidence type="ECO:0000256" key="1">
    <source>
        <dbReference type="ARBA" id="ARBA00023125"/>
    </source>
</evidence>
<dbReference type="Gene3D" id="1.10.357.10">
    <property type="entry name" value="Tetracycline Repressor, domain 2"/>
    <property type="match status" value="1"/>
</dbReference>
<feature type="DNA-binding region" description="H-T-H motif" evidence="2">
    <location>
        <begin position="37"/>
        <end position="56"/>
    </location>
</feature>
<evidence type="ECO:0000259" key="3">
    <source>
        <dbReference type="PROSITE" id="PS50977"/>
    </source>
</evidence>
<feature type="domain" description="HTH tetR-type" evidence="3">
    <location>
        <begin position="14"/>
        <end position="74"/>
    </location>
</feature>
<evidence type="ECO:0000256" key="2">
    <source>
        <dbReference type="PROSITE-ProRule" id="PRU00335"/>
    </source>
</evidence>
<dbReference type="RefSeq" id="WP_089711698.1">
    <property type="nucleotide sequence ID" value="NZ_FMAR01000005.1"/>
</dbReference>
<dbReference type="InterPro" id="IPR001647">
    <property type="entry name" value="HTH_TetR"/>
</dbReference>
<accession>A0A1C4DJ68</accession>
<dbReference type="GO" id="GO:0003677">
    <property type="term" value="F:DNA binding"/>
    <property type="evidence" value="ECO:0007669"/>
    <property type="project" value="UniProtKB-UniRule"/>
</dbReference>
<organism evidence="4 5">
    <name type="scientific">Chitinophaga costaii</name>
    <dbReference type="NCBI Taxonomy" id="1335309"/>
    <lineage>
        <taxon>Bacteria</taxon>
        <taxon>Pseudomonadati</taxon>
        <taxon>Bacteroidota</taxon>
        <taxon>Chitinophagia</taxon>
        <taxon>Chitinophagales</taxon>
        <taxon>Chitinophagaceae</taxon>
        <taxon>Chitinophaga</taxon>
    </lineage>
</organism>
<dbReference type="AlphaFoldDB" id="A0A1C4DJ68"/>
<gene>
    <name evidence="4" type="ORF">GA0116948_105300</name>
</gene>
<keyword evidence="5" id="KW-1185">Reference proteome</keyword>
<dbReference type="STRING" id="1335309.GA0116948_105300"/>